<dbReference type="PANTHER" id="PTHR43467:SF2">
    <property type="entry name" value="COBALT-PRECORRIN-2 C(20)-METHYLTRANSFERASE"/>
    <property type="match status" value="1"/>
</dbReference>
<feature type="domain" description="Tetrapyrrole methylase" evidence="8">
    <location>
        <begin position="5"/>
        <end position="209"/>
    </location>
</feature>
<dbReference type="GO" id="GO:0032259">
    <property type="term" value="P:methylation"/>
    <property type="evidence" value="ECO:0007669"/>
    <property type="project" value="UniProtKB-KW"/>
</dbReference>
<dbReference type="InterPro" id="IPR003043">
    <property type="entry name" value="Uropor_MeTrfase_CS"/>
</dbReference>
<dbReference type="InterPro" id="IPR000878">
    <property type="entry name" value="4pyrrol_Mease"/>
</dbReference>
<evidence type="ECO:0000256" key="1">
    <source>
        <dbReference type="ARBA" id="ARBA00004953"/>
    </source>
</evidence>
<comment type="caution">
    <text evidence="9">The sequence shown here is derived from an EMBL/GenBank/DDBJ whole genome shotgun (WGS) entry which is preliminary data.</text>
</comment>
<dbReference type="EC" id="2.1.1.130" evidence="9"/>
<reference evidence="9 10" key="1">
    <citation type="journal article" date="2020" name="J Geophys Res Biogeosci">
        <title>Magnetotaxis as an Adaptation to Enable Bacterial Shuttling of Microbial Sulfur and Sulfur Cycling Across Aquatic Oxic#Anoxic Interfaces.</title>
        <authorList>
            <person name="Li J."/>
            <person name="Liu P."/>
            <person name="Wang J."/>
            <person name="Roberts A.P."/>
            <person name="Pan Y."/>
        </authorList>
    </citation>
    <scope>NUCLEOTIDE SEQUENCE [LARGE SCALE GENOMIC DNA]</scope>
    <source>
        <strain evidence="9 10">MYR-1_YQ</strain>
    </source>
</reference>
<evidence type="ECO:0000313" key="10">
    <source>
        <dbReference type="Proteomes" id="UP001196980"/>
    </source>
</evidence>
<dbReference type="PIRSF" id="PIRSF036427">
    <property type="entry name" value="Precrrn-2_mtase"/>
    <property type="match status" value="1"/>
</dbReference>
<evidence type="ECO:0000256" key="7">
    <source>
        <dbReference type="PIRNR" id="PIRNR036427"/>
    </source>
</evidence>
<accession>A0ABS6RVH0</accession>
<dbReference type="NCBIfam" id="TIGR01467">
    <property type="entry name" value="cobI_cbiL"/>
    <property type="match status" value="1"/>
</dbReference>
<evidence type="ECO:0000256" key="3">
    <source>
        <dbReference type="ARBA" id="ARBA00022573"/>
    </source>
</evidence>
<keyword evidence="3" id="KW-0169">Cobalamin biosynthesis</keyword>
<comment type="similarity">
    <text evidence="2 7">Belongs to the precorrin methyltransferase family.</text>
</comment>
<dbReference type="InterPro" id="IPR035996">
    <property type="entry name" value="4pyrrol_Methylase_sf"/>
</dbReference>
<dbReference type="Proteomes" id="UP001196980">
    <property type="component" value="Unassembled WGS sequence"/>
</dbReference>
<evidence type="ECO:0000259" key="8">
    <source>
        <dbReference type="Pfam" id="PF00590"/>
    </source>
</evidence>
<evidence type="ECO:0000256" key="5">
    <source>
        <dbReference type="ARBA" id="ARBA00022679"/>
    </source>
</evidence>
<dbReference type="EMBL" id="JABXWD010000036">
    <property type="protein sequence ID" value="MBV6340622.1"/>
    <property type="molecule type" value="Genomic_DNA"/>
</dbReference>
<keyword evidence="10" id="KW-1185">Reference proteome</keyword>
<dbReference type="InterPro" id="IPR014776">
    <property type="entry name" value="4pyrrole_Mease_sub2"/>
</dbReference>
<gene>
    <name evidence="9" type="primary">cobI</name>
    <name evidence="9" type="ORF">HWQ67_03400</name>
</gene>
<sequence length="231" mass="25461">MKKSIYSIGLGPGDPELITVKAQNILMRSDVVFVPQSDELGRSIARDIVLNYVAAEKIRTYYFPMNNQRQELLQRYKALAQTLLEVLQTDATVTYVTMGDPTIFSTSIYITRELQLLGVEVKHVPGISSINAATALTGIPLCQKGEDFGVYELPKTVDEVTALIHRHHSTVFMKVGKRLNILVEAVRGVTPQSAILVQRIGLADETIYDLTSVTPPAEAGYLSIAIIKSRA</sequence>
<dbReference type="Pfam" id="PF00590">
    <property type="entry name" value="TP_methylase"/>
    <property type="match status" value="1"/>
</dbReference>
<dbReference type="InterPro" id="IPR014777">
    <property type="entry name" value="4pyrrole_Mease_sub1"/>
</dbReference>
<evidence type="ECO:0000256" key="4">
    <source>
        <dbReference type="ARBA" id="ARBA00022603"/>
    </source>
</evidence>
<protein>
    <submittedName>
        <fullName evidence="9">Precorrin-2 C(20)-methyltransferase</fullName>
        <ecNumber evidence="9">2.1.1.130</ecNumber>
    </submittedName>
</protein>
<proteinExistence type="inferred from homology"/>
<dbReference type="Gene3D" id="3.30.950.10">
    <property type="entry name" value="Methyltransferase, Cobalt-precorrin-4 Transmethylase, Domain 2"/>
    <property type="match status" value="1"/>
</dbReference>
<keyword evidence="5 9" id="KW-0808">Transferase</keyword>
<keyword evidence="4 9" id="KW-0489">Methyltransferase</keyword>
<evidence type="ECO:0000313" key="9">
    <source>
        <dbReference type="EMBL" id="MBV6340622.1"/>
    </source>
</evidence>
<dbReference type="Gene3D" id="3.40.1010.10">
    <property type="entry name" value="Cobalt-precorrin-4 Transmethylase, Domain 1"/>
    <property type="match status" value="1"/>
</dbReference>
<name>A0ABS6RVH0_9BACT</name>
<comment type="pathway">
    <text evidence="1">Cofactor biosynthesis; adenosylcobalamin biosynthesis.</text>
</comment>
<organism evidence="9 10">
    <name type="scientific">Candidatus Magnetobacterium casense</name>
    <dbReference type="NCBI Taxonomy" id="1455061"/>
    <lineage>
        <taxon>Bacteria</taxon>
        <taxon>Pseudomonadati</taxon>
        <taxon>Nitrospirota</taxon>
        <taxon>Thermodesulfovibrionia</taxon>
        <taxon>Thermodesulfovibrionales</taxon>
        <taxon>Candidatus Magnetobacteriaceae</taxon>
        <taxon>Candidatus Magnetobacterium</taxon>
    </lineage>
</organism>
<dbReference type="CDD" id="cd11645">
    <property type="entry name" value="Precorrin_2_C20_MT"/>
    <property type="match status" value="1"/>
</dbReference>
<evidence type="ECO:0000256" key="2">
    <source>
        <dbReference type="ARBA" id="ARBA00005879"/>
    </source>
</evidence>
<dbReference type="PANTHER" id="PTHR43467">
    <property type="entry name" value="COBALT-PRECORRIN-2 C(20)-METHYLTRANSFERASE"/>
    <property type="match status" value="1"/>
</dbReference>
<evidence type="ECO:0000256" key="6">
    <source>
        <dbReference type="ARBA" id="ARBA00022691"/>
    </source>
</evidence>
<dbReference type="InterPro" id="IPR006364">
    <property type="entry name" value="CobI/CbiL/CobIJ_dom"/>
</dbReference>
<dbReference type="GO" id="GO:0030788">
    <property type="term" value="F:precorrin-2 C20-methyltransferase activity"/>
    <property type="evidence" value="ECO:0007669"/>
    <property type="project" value="UniProtKB-EC"/>
</dbReference>
<dbReference type="SUPFAM" id="SSF53790">
    <property type="entry name" value="Tetrapyrrole methylase"/>
    <property type="match status" value="1"/>
</dbReference>
<keyword evidence="6" id="KW-0949">S-adenosyl-L-methionine</keyword>
<dbReference type="PROSITE" id="PS00839">
    <property type="entry name" value="SUMT_1"/>
    <property type="match status" value="1"/>
</dbReference>
<dbReference type="InterPro" id="IPR012382">
    <property type="entry name" value="CobI/CbiL"/>
</dbReference>
<dbReference type="RefSeq" id="WP_218251242.1">
    <property type="nucleotide sequence ID" value="NZ_JABXWD010000036.1"/>
</dbReference>